<keyword evidence="2" id="KW-0378">Hydrolase</keyword>
<evidence type="ECO:0000313" key="6">
    <source>
        <dbReference type="Proteomes" id="UP001596101"/>
    </source>
</evidence>
<comment type="similarity">
    <text evidence="1">Belongs to the glycosyl hydrolase 32 family.</text>
</comment>
<sequence>MKWLKHGVVWTPSGTRWWARTHATCPTPIRLDERTLRVYVQCRDEHNIGRIGFVDLDPLDPRKVIRESREPVLDIGSPGSFDDNGVFQTSVIRVPDGRLFMYYVGFELGHRIRYRLLTGLAVSTDNGDSFQRIQATPVLERSPEEQFFRCGPWVEWKDDRFRMWYVAGSEWETIDGKQMPIYDIRYAESADGIHWPAKGQLVMPVALENEHGFGRPVVRAGQDGYRMFYSIRKRDPARYRLGYAQSRDGLAWQRLDAELGLGVTEGAWDGDAVSYAIDVEAGGRTWLLYNGNDFGGTGFGIAERVQP</sequence>
<evidence type="ECO:0000259" key="4">
    <source>
        <dbReference type="Pfam" id="PF00251"/>
    </source>
</evidence>
<dbReference type="EMBL" id="JBHSMR010000001">
    <property type="protein sequence ID" value="MFC5476711.1"/>
    <property type="molecule type" value="Genomic_DNA"/>
</dbReference>
<evidence type="ECO:0000313" key="5">
    <source>
        <dbReference type="EMBL" id="MFC5476711.1"/>
    </source>
</evidence>
<comment type="caution">
    <text evidence="5">The sequence shown here is derived from an EMBL/GenBank/DDBJ whole genome shotgun (WGS) entry which is preliminary data.</text>
</comment>
<proteinExistence type="inferred from homology"/>
<dbReference type="InterPro" id="IPR023296">
    <property type="entry name" value="Glyco_hydro_beta-prop_sf"/>
</dbReference>
<dbReference type="PANTHER" id="PTHR35279">
    <property type="match status" value="1"/>
</dbReference>
<reference evidence="6" key="1">
    <citation type="journal article" date="2019" name="Int. J. Syst. Evol. Microbiol.">
        <title>The Global Catalogue of Microorganisms (GCM) 10K type strain sequencing project: providing services to taxonomists for standard genome sequencing and annotation.</title>
        <authorList>
            <consortium name="The Broad Institute Genomics Platform"/>
            <consortium name="The Broad Institute Genome Sequencing Center for Infectious Disease"/>
            <person name="Wu L."/>
            <person name="Ma J."/>
        </authorList>
    </citation>
    <scope>NUCLEOTIDE SEQUENCE [LARGE SCALE GENOMIC DNA]</scope>
    <source>
        <strain evidence="6">CCUG 43111</strain>
    </source>
</reference>
<dbReference type="RefSeq" id="WP_379750947.1">
    <property type="nucleotide sequence ID" value="NZ_JBHSMR010000001.1"/>
</dbReference>
<evidence type="ECO:0000256" key="2">
    <source>
        <dbReference type="ARBA" id="ARBA00022801"/>
    </source>
</evidence>
<dbReference type="SUPFAM" id="SSF75005">
    <property type="entry name" value="Arabinanase/levansucrase/invertase"/>
    <property type="match status" value="2"/>
</dbReference>
<name>A0ABW0MGX0_9BURK</name>
<keyword evidence="6" id="KW-1185">Reference proteome</keyword>
<evidence type="ECO:0000256" key="1">
    <source>
        <dbReference type="ARBA" id="ARBA00009902"/>
    </source>
</evidence>
<protein>
    <recommendedName>
        <fullName evidence="4">Glycosyl hydrolase family 32 N-terminal domain-containing protein</fullName>
    </recommendedName>
</protein>
<keyword evidence="3" id="KW-0326">Glycosidase</keyword>
<dbReference type="PANTHER" id="PTHR35279:SF1">
    <property type="entry name" value="ARABINANASE_LEVANSUCRASE_INVERTASE"/>
    <property type="match status" value="1"/>
</dbReference>
<dbReference type="Pfam" id="PF00251">
    <property type="entry name" value="Glyco_hydro_32N"/>
    <property type="match status" value="1"/>
</dbReference>
<evidence type="ECO:0000256" key="3">
    <source>
        <dbReference type="ARBA" id="ARBA00023295"/>
    </source>
</evidence>
<gene>
    <name evidence="5" type="ORF">ACFPQ5_00815</name>
</gene>
<accession>A0ABW0MGX0</accession>
<dbReference type="InterPro" id="IPR013148">
    <property type="entry name" value="Glyco_hydro_32_N"/>
</dbReference>
<dbReference type="Proteomes" id="UP001596101">
    <property type="component" value="Unassembled WGS sequence"/>
</dbReference>
<organism evidence="5 6">
    <name type="scientific">Massilia suwonensis</name>
    <dbReference type="NCBI Taxonomy" id="648895"/>
    <lineage>
        <taxon>Bacteria</taxon>
        <taxon>Pseudomonadati</taxon>
        <taxon>Pseudomonadota</taxon>
        <taxon>Betaproteobacteria</taxon>
        <taxon>Burkholderiales</taxon>
        <taxon>Oxalobacteraceae</taxon>
        <taxon>Telluria group</taxon>
        <taxon>Massilia</taxon>
    </lineage>
</organism>
<feature type="domain" description="Glycosyl hydrolase family 32 N-terminal" evidence="4">
    <location>
        <begin position="80"/>
        <end position="201"/>
    </location>
</feature>
<dbReference type="Gene3D" id="2.115.10.20">
    <property type="entry name" value="Glycosyl hydrolase domain, family 43"/>
    <property type="match status" value="2"/>
</dbReference>